<proteinExistence type="predicted"/>
<name>A0ABP8J216_9BACT</name>
<dbReference type="EMBL" id="BAABHA010000007">
    <property type="protein sequence ID" value="GAA4383632.1"/>
    <property type="molecule type" value="Genomic_DNA"/>
</dbReference>
<feature type="transmembrane region" description="Helical" evidence="1">
    <location>
        <begin position="33"/>
        <end position="55"/>
    </location>
</feature>
<evidence type="ECO:0000256" key="1">
    <source>
        <dbReference type="SAM" id="Phobius"/>
    </source>
</evidence>
<keyword evidence="1" id="KW-0812">Transmembrane</keyword>
<keyword evidence="1" id="KW-1133">Transmembrane helix</keyword>
<keyword evidence="1" id="KW-0472">Membrane</keyword>
<comment type="caution">
    <text evidence="2">The sequence shown here is derived from an EMBL/GenBank/DDBJ whole genome shotgun (WGS) entry which is preliminary data.</text>
</comment>
<dbReference type="Proteomes" id="UP001500454">
    <property type="component" value="Unassembled WGS sequence"/>
</dbReference>
<evidence type="ECO:0000313" key="2">
    <source>
        <dbReference type="EMBL" id="GAA4383632.1"/>
    </source>
</evidence>
<protein>
    <recommendedName>
        <fullName evidence="4">HlyD family efflux transporter periplasmic adaptor subunit</fullName>
    </recommendedName>
</protein>
<dbReference type="RefSeq" id="WP_345224655.1">
    <property type="nucleotide sequence ID" value="NZ_BAABHA010000007.1"/>
</dbReference>
<accession>A0ABP8J216</accession>
<evidence type="ECO:0008006" key="4">
    <source>
        <dbReference type="Google" id="ProtNLM"/>
    </source>
</evidence>
<evidence type="ECO:0000313" key="3">
    <source>
        <dbReference type="Proteomes" id="UP001500454"/>
    </source>
</evidence>
<gene>
    <name evidence="2" type="ORF">GCM10023186_24960</name>
</gene>
<sequence>MANSASTAPVISPRVHTLSAEVKLILDTPPVWIIRWGNVLLLGVLLTGLLLSGLVSYPSTISGKVVVTGGSAAKVRVVVAAAEAKRIHAGQRVVIDLHAFQSEKFGALTGQVASATPVVRGSGQVVLEVVLDQGYRTTYGLHLPVYKENTGSARITVTDQRLYERVLSF</sequence>
<reference evidence="3" key="1">
    <citation type="journal article" date="2019" name="Int. J. Syst. Evol. Microbiol.">
        <title>The Global Catalogue of Microorganisms (GCM) 10K type strain sequencing project: providing services to taxonomists for standard genome sequencing and annotation.</title>
        <authorList>
            <consortium name="The Broad Institute Genomics Platform"/>
            <consortium name="The Broad Institute Genome Sequencing Center for Infectious Disease"/>
            <person name="Wu L."/>
            <person name="Ma J."/>
        </authorList>
    </citation>
    <scope>NUCLEOTIDE SEQUENCE [LARGE SCALE GENOMIC DNA]</scope>
    <source>
        <strain evidence="3">JCM 17924</strain>
    </source>
</reference>
<keyword evidence="3" id="KW-1185">Reference proteome</keyword>
<organism evidence="2 3">
    <name type="scientific">Hymenobacter koreensis</name>
    <dbReference type="NCBI Taxonomy" id="1084523"/>
    <lineage>
        <taxon>Bacteria</taxon>
        <taxon>Pseudomonadati</taxon>
        <taxon>Bacteroidota</taxon>
        <taxon>Cytophagia</taxon>
        <taxon>Cytophagales</taxon>
        <taxon>Hymenobacteraceae</taxon>
        <taxon>Hymenobacter</taxon>
    </lineage>
</organism>